<reference evidence="3" key="2">
    <citation type="journal article" date="2022" name="Hortic Res">
        <title>The genome of Dioscorea zingiberensis sheds light on the biosynthesis, origin and evolution of the medicinally important diosgenin saponins.</title>
        <authorList>
            <person name="Li Y."/>
            <person name="Tan C."/>
            <person name="Li Z."/>
            <person name="Guo J."/>
            <person name="Li S."/>
            <person name="Chen X."/>
            <person name="Wang C."/>
            <person name="Dai X."/>
            <person name="Yang H."/>
            <person name="Song W."/>
            <person name="Hou L."/>
            <person name="Xu J."/>
            <person name="Tong Z."/>
            <person name="Xu A."/>
            <person name="Yuan X."/>
            <person name="Wang W."/>
            <person name="Yang Q."/>
            <person name="Chen L."/>
            <person name="Sun Z."/>
            <person name="Wang K."/>
            <person name="Pan B."/>
            <person name="Chen J."/>
            <person name="Bao Y."/>
            <person name="Liu F."/>
            <person name="Qi X."/>
            <person name="Gang D.R."/>
            <person name="Wen J."/>
            <person name="Li J."/>
        </authorList>
    </citation>
    <scope>NUCLEOTIDE SEQUENCE</scope>
    <source>
        <strain evidence="3">Dzin_1.0</strain>
    </source>
</reference>
<dbReference type="EMBL" id="JAGGNH010000001">
    <property type="protein sequence ID" value="KAJ0985495.1"/>
    <property type="molecule type" value="Genomic_DNA"/>
</dbReference>
<feature type="region of interest" description="Disordered" evidence="1">
    <location>
        <begin position="152"/>
        <end position="192"/>
    </location>
</feature>
<evidence type="ECO:0000313" key="4">
    <source>
        <dbReference type="Proteomes" id="UP001085076"/>
    </source>
</evidence>
<dbReference type="AlphaFoldDB" id="A0A9D5D7G9"/>
<organism evidence="3 4">
    <name type="scientific">Dioscorea zingiberensis</name>
    <dbReference type="NCBI Taxonomy" id="325984"/>
    <lineage>
        <taxon>Eukaryota</taxon>
        <taxon>Viridiplantae</taxon>
        <taxon>Streptophyta</taxon>
        <taxon>Embryophyta</taxon>
        <taxon>Tracheophyta</taxon>
        <taxon>Spermatophyta</taxon>
        <taxon>Magnoliopsida</taxon>
        <taxon>Liliopsida</taxon>
        <taxon>Dioscoreales</taxon>
        <taxon>Dioscoreaceae</taxon>
        <taxon>Dioscorea</taxon>
    </lineage>
</organism>
<dbReference type="Pfam" id="PF04195">
    <property type="entry name" value="Transposase_28"/>
    <property type="match status" value="1"/>
</dbReference>
<evidence type="ECO:0000313" key="3">
    <source>
        <dbReference type="EMBL" id="KAJ0985495.1"/>
    </source>
</evidence>
<dbReference type="InterPro" id="IPR007321">
    <property type="entry name" value="Transposase_28"/>
</dbReference>
<proteinExistence type="predicted"/>
<accession>A0A9D5D7G9</accession>
<comment type="caution">
    <text evidence="3">The sequence shown here is derived from an EMBL/GenBank/DDBJ whole genome shotgun (WGS) entry which is preliminary data.</text>
</comment>
<dbReference type="OrthoDB" id="685909at2759"/>
<keyword evidence="4" id="KW-1185">Reference proteome</keyword>
<evidence type="ECO:0000256" key="1">
    <source>
        <dbReference type="SAM" id="MobiDB-lite"/>
    </source>
</evidence>
<protein>
    <recommendedName>
        <fullName evidence="2">Transposase (putative) gypsy type domain-containing protein</fullName>
    </recommendedName>
</protein>
<feature type="compositionally biased region" description="Basic and acidic residues" evidence="1">
    <location>
        <begin position="172"/>
        <end position="182"/>
    </location>
</feature>
<sequence>MPKLARDPKRCSFSFVNTLSEARIDDLVEKYHLSSSYISYRVPSPSEHACSPSQGGDLVVYQDALVVGLRLPFPLIFVDIFRHFSLNPSQLTPNSGRILCGFVLVSILCKVEPLAHLFSLLFKLNQDSYPIDKDIAPKTLAERMCAISHVDKSKRKGKKASSEGAPVSESGDVEKTASDDTSSHQSGASRRVESKAAVNVEIVAAPSIVSFPPPIPIEAPIVKRRRLVKAIEKSGFVSIPPAQVAPEIVAKDSTGPVQEGPIIPSSSFPVISDSDVSVPDVPIVFPHTLPIGSSFDIQIPDLSTIRR</sequence>
<gene>
    <name evidence="3" type="ORF">J5N97_003851</name>
</gene>
<evidence type="ECO:0000259" key="2">
    <source>
        <dbReference type="Pfam" id="PF04195"/>
    </source>
</evidence>
<dbReference type="Proteomes" id="UP001085076">
    <property type="component" value="Miscellaneous, Linkage group lg01"/>
</dbReference>
<feature type="domain" description="Transposase (putative) gypsy type" evidence="2">
    <location>
        <begin position="59"/>
        <end position="125"/>
    </location>
</feature>
<reference evidence="3" key="1">
    <citation type="submission" date="2021-03" db="EMBL/GenBank/DDBJ databases">
        <authorList>
            <person name="Li Z."/>
            <person name="Yang C."/>
        </authorList>
    </citation>
    <scope>NUCLEOTIDE SEQUENCE</scope>
    <source>
        <strain evidence="3">Dzin_1.0</strain>
        <tissue evidence="3">Leaf</tissue>
    </source>
</reference>
<name>A0A9D5D7G9_9LILI</name>